<dbReference type="PROSITE" id="PS00293">
    <property type="entry name" value="PCNA_2"/>
    <property type="match status" value="1"/>
</dbReference>
<evidence type="ECO:0000259" key="3">
    <source>
        <dbReference type="Pfam" id="PF00705"/>
    </source>
</evidence>
<dbReference type="Proteomes" id="UP000283269">
    <property type="component" value="Unassembled WGS sequence"/>
</dbReference>
<reference evidence="4 5" key="1">
    <citation type="journal article" date="2018" name="Evol. Lett.">
        <title>Horizontal gene cluster transfer increased hallucinogenic mushroom diversity.</title>
        <authorList>
            <person name="Reynolds H.T."/>
            <person name="Vijayakumar V."/>
            <person name="Gluck-Thaler E."/>
            <person name="Korotkin H.B."/>
            <person name="Matheny P.B."/>
            <person name="Slot J.C."/>
        </authorList>
    </citation>
    <scope>NUCLEOTIDE SEQUENCE [LARGE SCALE GENOMIC DNA]</scope>
    <source>
        <strain evidence="4 5">2631</strain>
    </source>
</reference>
<dbReference type="GO" id="GO:0006275">
    <property type="term" value="P:regulation of DNA replication"/>
    <property type="evidence" value="ECO:0007669"/>
    <property type="project" value="InterPro"/>
</dbReference>
<evidence type="ECO:0000313" key="4">
    <source>
        <dbReference type="EMBL" id="PPQ88250.1"/>
    </source>
</evidence>
<dbReference type="Pfam" id="PF00705">
    <property type="entry name" value="PCNA_N"/>
    <property type="match status" value="2"/>
</dbReference>
<dbReference type="OrthoDB" id="534348at2759"/>
<dbReference type="STRING" id="93625.A0A409XBZ4"/>
<keyword evidence="1" id="KW-0238">DNA-binding</keyword>
<dbReference type="AlphaFoldDB" id="A0A409XBZ4"/>
<dbReference type="GO" id="GO:0006272">
    <property type="term" value="P:leading strand elongation"/>
    <property type="evidence" value="ECO:0007669"/>
    <property type="project" value="TreeGrafter"/>
</dbReference>
<dbReference type="SUPFAM" id="SSF55979">
    <property type="entry name" value="DNA clamp"/>
    <property type="match status" value="3"/>
</dbReference>
<dbReference type="GO" id="GO:0030337">
    <property type="term" value="F:DNA polymerase processivity factor activity"/>
    <property type="evidence" value="ECO:0007669"/>
    <property type="project" value="InterPro"/>
</dbReference>
<organism evidence="4 5">
    <name type="scientific">Psilocybe cyanescens</name>
    <dbReference type="NCBI Taxonomy" id="93625"/>
    <lineage>
        <taxon>Eukaryota</taxon>
        <taxon>Fungi</taxon>
        <taxon>Dikarya</taxon>
        <taxon>Basidiomycota</taxon>
        <taxon>Agaricomycotina</taxon>
        <taxon>Agaricomycetes</taxon>
        <taxon>Agaricomycetidae</taxon>
        <taxon>Agaricales</taxon>
        <taxon>Agaricineae</taxon>
        <taxon>Strophariaceae</taxon>
        <taxon>Psilocybe</taxon>
    </lineage>
</organism>
<accession>A0A409XBZ4</accession>
<dbReference type="Gene3D" id="3.10.150.10">
    <property type="entry name" value="DNA Polymerase III, subunit A, domain 2"/>
    <property type="match status" value="2"/>
</dbReference>
<dbReference type="InterPro" id="IPR022659">
    <property type="entry name" value="Pr_cel_nuc_antig_CS"/>
</dbReference>
<name>A0A409XBZ4_PSICY</name>
<dbReference type="Gene3D" id="3.70.10.10">
    <property type="match status" value="1"/>
</dbReference>
<feature type="domain" description="Proliferating cell nuclear antigen PCNA N-terminal" evidence="3">
    <location>
        <begin position="1"/>
        <end position="97"/>
    </location>
</feature>
<dbReference type="GO" id="GO:0043626">
    <property type="term" value="C:PCNA complex"/>
    <property type="evidence" value="ECO:0007669"/>
    <property type="project" value="TreeGrafter"/>
</dbReference>
<sequence>MLEAKLQEAGTLKSCLMLVTDANFECNEEGIMLQAMDNSLVALVSVNLGAPGFTHHCGDHPMLLGVNLTSLTKVRRCAKDDGICSLKAADEADVLNLFGAPGFTHHRCDRPMPLGVNLTSLTKVLRCAKDDDICTLKAADEADVLNLVYEAKNDARVTLPSSKFTRIVRDLSQLGESVRIEFFKGGVRFTSDGEVANGSVILRQSDGAHVSGGKIKPKVEEGAEGAGEGDGEAKEEEDREE</sequence>
<feature type="compositionally biased region" description="Acidic residues" evidence="2">
    <location>
        <begin position="227"/>
        <end position="241"/>
    </location>
</feature>
<dbReference type="GO" id="GO:0006298">
    <property type="term" value="P:mismatch repair"/>
    <property type="evidence" value="ECO:0007669"/>
    <property type="project" value="TreeGrafter"/>
</dbReference>
<feature type="non-terminal residue" evidence="4">
    <location>
        <position position="241"/>
    </location>
</feature>
<proteinExistence type="predicted"/>
<dbReference type="PANTHER" id="PTHR11352">
    <property type="entry name" value="PROLIFERATING CELL NUCLEAR ANTIGEN"/>
    <property type="match status" value="1"/>
</dbReference>
<gene>
    <name evidence="4" type="ORF">CVT25_005215</name>
</gene>
<feature type="domain" description="Proliferating cell nuclear antigen PCNA N-terminal" evidence="3">
    <location>
        <begin position="100"/>
        <end position="167"/>
    </location>
</feature>
<comment type="caution">
    <text evidence="4">The sequence shown here is derived from an EMBL/GenBank/DDBJ whole genome shotgun (WGS) entry which is preliminary data.</text>
</comment>
<dbReference type="PANTHER" id="PTHR11352:SF0">
    <property type="entry name" value="PROLIFERATING CELL NUCLEAR ANTIGEN"/>
    <property type="match status" value="1"/>
</dbReference>
<dbReference type="GO" id="GO:0019985">
    <property type="term" value="P:translesion synthesis"/>
    <property type="evidence" value="ECO:0007669"/>
    <property type="project" value="TreeGrafter"/>
</dbReference>
<dbReference type="EMBL" id="NHYD01002125">
    <property type="protein sequence ID" value="PPQ88250.1"/>
    <property type="molecule type" value="Genomic_DNA"/>
</dbReference>
<dbReference type="GO" id="GO:0003677">
    <property type="term" value="F:DNA binding"/>
    <property type="evidence" value="ECO:0007669"/>
    <property type="project" value="UniProtKB-KW"/>
</dbReference>
<dbReference type="InParanoid" id="A0A409XBZ4"/>
<dbReference type="PRINTS" id="PR00339">
    <property type="entry name" value="PCNACYCLIN"/>
</dbReference>
<dbReference type="InterPro" id="IPR022648">
    <property type="entry name" value="Pr_cel_nuc_antig_N"/>
</dbReference>
<evidence type="ECO:0000256" key="2">
    <source>
        <dbReference type="SAM" id="MobiDB-lite"/>
    </source>
</evidence>
<feature type="region of interest" description="Disordered" evidence="2">
    <location>
        <begin position="208"/>
        <end position="241"/>
    </location>
</feature>
<evidence type="ECO:0000256" key="1">
    <source>
        <dbReference type="ARBA" id="ARBA00023125"/>
    </source>
</evidence>
<evidence type="ECO:0000313" key="5">
    <source>
        <dbReference type="Proteomes" id="UP000283269"/>
    </source>
</evidence>
<dbReference type="InterPro" id="IPR046938">
    <property type="entry name" value="DNA_clamp_sf"/>
</dbReference>
<keyword evidence="5" id="KW-1185">Reference proteome</keyword>
<dbReference type="CDD" id="cd00577">
    <property type="entry name" value="PCNA"/>
    <property type="match status" value="1"/>
</dbReference>
<dbReference type="InterPro" id="IPR000730">
    <property type="entry name" value="Pr_cel_nuc_antig"/>
</dbReference>
<protein>
    <recommendedName>
        <fullName evidence="3">Proliferating cell nuclear antigen PCNA N-terminal domain-containing protein</fullName>
    </recommendedName>
</protein>